<dbReference type="PhylomeDB" id="O30209"/>
<reference evidence="2 3" key="1">
    <citation type="journal article" date="1997" name="Nature">
        <title>The complete genome sequence of the hyperthermophilic, sulphate-reducing archaeon Archaeoglobus fulgidus.</title>
        <authorList>
            <person name="Klenk H.P."/>
            <person name="Clayton R.A."/>
            <person name="Tomb J."/>
            <person name="White O."/>
            <person name="Nelson K.E."/>
            <person name="Ketchum K.A."/>
            <person name="Dodson R.J."/>
            <person name="Gwinn M."/>
            <person name="Hickey E.K."/>
            <person name="Peterson J.D."/>
            <person name="Richardson D.L."/>
            <person name="Kerlavage A.R."/>
            <person name="Graham D.E."/>
            <person name="Kyrpides N.C."/>
            <person name="Fleischmann R.D."/>
            <person name="Quackenbush J."/>
            <person name="Lee N.H."/>
            <person name="Sutton G.G."/>
            <person name="Gill S."/>
            <person name="Kirkness E.F."/>
            <person name="Dougherty B.A."/>
            <person name="McKenney K."/>
            <person name="Adams M.D."/>
            <person name="Loftus B."/>
            <person name="Peterson S."/>
            <person name="Reich C.I."/>
            <person name="McNeil L.K."/>
            <person name="Badger J.H."/>
            <person name="Glodek A."/>
            <person name="Zhou L."/>
            <person name="Overbeek R."/>
            <person name="Gocayne J.D."/>
            <person name="Weidman J.F."/>
            <person name="McDonald L."/>
            <person name="Utterback T."/>
            <person name="Cotton M.D."/>
            <person name="Spriggs T."/>
            <person name="Artiach P."/>
            <person name="Kaine B.P."/>
            <person name="Sykes S.M."/>
            <person name="Sadow P.W."/>
            <person name="D'Andrea K.P."/>
            <person name="Bowman C."/>
            <person name="Fujii C."/>
            <person name="Garland S.A."/>
            <person name="Mason T.M."/>
            <person name="Olsen G.J."/>
            <person name="Fraser C.M."/>
            <person name="Smith H.O."/>
            <person name="Woese C.R."/>
            <person name="Venter J.C."/>
        </authorList>
    </citation>
    <scope>NUCLEOTIDE SEQUENCE [LARGE SCALE GENOMIC DNA]</scope>
    <source>
        <strain evidence="3">ATCC 49558 / DSM 4304 / JCM 9628 / NBRC 100126 / VC-16</strain>
    </source>
</reference>
<sequence>MELSKLTGDPAPFVYRVLKRLEGKKVVFRISESPMIFKAYPLDIVLSSLIHEREKELKMLSSTKDTIIKLYETSLMRNQGEKGLDFIVVNGITDTINLIGDMIDRAEWEVKNMVGVEGVERIKYWHIIEYERAISRGVSVKLITSMDSASIPSEITEIAEVKYLKIPMNARFVISDDKEILIITTDEERDMVSIYSKNRGLVKTLNEIYEYIWASI</sequence>
<gene>
    <name evidence="2" type="ordered locus">AF_0026</name>
</gene>
<dbReference type="EMBL" id="AE000782">
    <property type="protein sequence ID" value="AAB91212.1"/>
    <property type="molecule type" value="Genomic_DNA"/>
</dbReference>
<dbReference type="Proteomes" id="UP000002199">
    <property type="component" value="Chromosome"/>
</dbReference>
<dbReference type="Pfam" id="PF11495">
    <property type="entry name" value="Regulator_TrmB"/>
    <property type="match status" value="1"/>
</dbReference>
<accession>O30209</accession>
<dbReference type="eggNOG" id="arCOG02037">
    <property type="taxonomic scope" value="Archaea"/>
</dbReference>
<dbReference type="PANTHER" id="PTHR34293">
    <property type="entry name" value="HTH-TYPE TRANSCRIPTIONAL REGULATOR TRMBL2"/>
    <property type="match status" value="1"/>
</dbReference>
<dbReference type="PANTHER" id="PTHR34293:SF1">
    <property type="entry name" value="HTH-TYPE TRANSCRIPTIONAL REGULATOR TRMBL2"/>
    <property type="match status" value="1"/>
</dbReference>
<dbReference type="InterPro" id="IPR051797">
    <property type="entry name" value="TrmB-like"/>
</dbReference>
<dbReference type="AlphaFoldDB" id="O30209"/>
<feature type="domain" description="Transcription regulator TrmB C-terminal" evidence="1">
    <location>
        <begin position="87"/>
        <end position="213"/>
    </location>
</feature>
<dbReference type="DNASU" id="1483236"/>
<proteinExistence type="predicted"/>
<evidence type="ECO:0000259" key="1">
    <source>
        <dbReference type="Pfam" id="PF11495"/>
    </source>
</evidence>
<protein>
    <recommendedName>
        <fullName evidence="1">Transcription regulator TrmB C-terminal domain-containing protein</fullName>
    </recommendedName>
</protein>
<dbReference type="InterPro" id="IPR021586">
    <property type="entry name" value="Tscrpt_reg_TrmB_C"/>
</dbReference>
<keyword evidence="3" id="KW-1185">Reference proteome</keyword>
<dbReference type="HOGENOM" id="CLU_1044274_0_0_2"/>
<organism evidence="2 3">
    <name type="scientific">Archaeoglobus fulgidus (strain ATCC 49558 / DSM 4304 / JCM 9628 / NBRC 100126 / VC-16)</name>
    <dbReference type="NCBI Taxonomy" id="224325"/>
    <lineage>
        <taxon>Archaea</taxon>
        <taxon>Methanobacteriati</taxon>
        <taxon>Methanobacteriota</taxon>
        <taxon>Archaeoglobi</taxon>
        <taxon>Archaeoglobales</taxon>
        <taxon>Archaeoglobaceae</taxon>
        <taxon>Archaeoglobus</taxon>
    </lineage>
</organism>
<evidence type="ECO:0000313" key="2">
    <source>
        <dbReference type="EMBL" id="AAB91212.1"/>
    </source>
</evidence>
<evidence type="ECO:0000313" key="3">
    <source>
        <dbReference type="Proteomes" id="UP000002199"/>
    </source>
</evidence>
<name>O30209_ARCFU</name>
<dbReference type="KEGG" id="afu:AF_0026"/>
<dbReference type="InterPro" id="IPR036388">
    <property type="entry name" value="WH-like_DNA-bd_sf"/>
</dbReference>
<dbReference type="PIR" id="B69253">
    <property type="entry name" value="B69253"/>
</dbReference>
<dbReference type="STRING" id="224325.AF_0026"/>
<dbReference type="EnsemblBacteria" id="AAB91212">
    <property type="protein sequence ID" value="AAB91212"/>
    <property type="gene ID" value="AF_0026"/>
</dbReference>
<dbReference type="PaxDb" id="224325-AF_0026"/>
<dbReference type="Gene3D" id="1.10.10.10">
    <property type="entry name" value="Winged helix-like DNA-binding domain superfamily/Winged helix DNA-binding domain"/>
    <property type="match status" value="1"/>
</dbReference>